<gene>
    <name evidence="3" type="ORF">CYCCA115_LOCUS21082</name>
</gene>
<dbReference type="Proteomes" id="UP001295423">
    <property type="component" value="Unassembled WGS sequence"/>
</dbReference>
<dbReference type="PROSITE" id="PS50106">
    <property type="entry name" value="PDZ"/>
    <property type="match status" value="1"/>
</dbReference>
<feature type="region of interest" description="Disordered" evidence="1">
    <location>
        <begin position="199"/>
        <end position="220"/>
    </location>
</feature>
<evidence type="ECO:0000313" key="4">
    <source>
        <dbReference type="Proteomes" id="UP001295423"/>
    </source>
</evidence>
<dbReference type="SUPFAM" id="SSF50156">
    <property type="entry name" value="PDZ domain-like"/>
    <property type="match status" value="2"/>
</dbReference>
<dbReference type="CDD" id="cd00136">
    <property type="entry name" value="PDZ_canonical"/>
    <property type="match status" value="1"/>
</dbReference>
<evidence type="ECO:0000259" key="2">
    <source>
        <dbReference type="PROSITE" id="PS50106"/>
    </source>
</evidence>
<dbReference type="InterPro" id="IPR036034">
    <property type="entry name" value="PDZ_sf"/>
</dbReference>
<dbReference type="SMART" id="SM00228">
    <property type="entry name" value="PDZ"/>
    <property type="match status" value="2"/>
</dbReference>
<proteinExistence type="predicted"/>
<keyword evidence="4" id="KW-1185">Reference proteome</keyword>
<dbReference type="Gene3D" id="2.30.42.10">
    <property type="match status" value="2"/>
</dbReference>
<feature type="domain" description="PDZ" evidence="2">
    <location>
        <begin position="115"/>
        <end position="190"/>
    </location>
</feature>
<accession>A0AAD2PX73</accession>
<sequence>MTVQEDIKKEAADGGEVAFAVAEPLTSGFTGTVFKESKDQTVGIAFKQEHPDHPVTISRNTGLFANTDLKVGMEVESINGVSIDGFTRLKAIGFIKEAEGQVTVVGKAVKGGAVAVVFKESKDQKCGITFKQDVPTEPVTVSKIGEDGLFANSDLKVGMEVISVNNIAVDDMDKHQAIALLKDAEGKIVVVGAPATNRPKKAAASTGATPPPGVEAGGEWGKNKFMGEQTKMLMCFGCLCFGLPGLCVCFCPQDDRDAYKLGNAIYDASGNRVGTYPGDNWIPTRNQMQRT</sequence>
<name>A0AAD2PX73_9STRA</name>
<dbReference type="EMBL" id="CAKOGP040002202">
    <property type="protein sequence ID" value="CAJ1965369.1"/>
    <property type="molecule type" value="Genomic_DNA"/>
</dbReference>
<organism evidence="3 4">
    <name type="scientific">Cylindrotheca closterium</name>
    <dbReference type="NCBI Taxonomy" id="2856"/>
    <lineage>
        <taxon>Eukaryota</taxon>
        <taxon>Sar</taxon>
        <taxon>Stramenopiles</taxon>
        <taxon>Ochrophyta</taxon>
        <taxon>Bacillariophyta</taxon>
        <taxon>Bacillariophyceae</taxon>
        <taxon>Bacillariophycidae</taxon>
        <taxon>Bacillariales</taxon>
        <taxon>Bacillariaceae</taxon>
        <taxon>Cylindrotheca</taxon>
    </lineage>
</organism>
<evidence type="ECO:0000313" key="3">
    <source>
        <dbReference type="EMBL" id="CAJ1965369.1"/>
    </source>
</evidence>
<dbReference type="InterPro" id="IPR001478">
    <property type="entry name" value="PDZ"/>
</dbReference>
<dbReference type="Pfam" id="PF00595">
    <property type="entry name" value="PDZ"/>
    <property type="match status" value="2"/>
</dbReference>
<evidence type="ECO:0000256" key="1">
    <source>
        <dbReference type="SAM" id="MobiDB-lite"/>
    </source>
</evidence>
<dbReference type="AlphaFoldDB" id="A0AAD2PX73"/>
<reference evidence="3" key="1">
    <citation type="submission" date="2023-08" db="EMBL/GenBank/DDBJ databases">
        <authorList>
            <person name="Audoor S."/>
            <person name="Bilcke G."/>
        </authorList>
    </citation>
    <scope>NUCLEOTIDE SEQUENCE</scope>
</reference>
<protein>
    <recommendedName>
        <fullName evidence="2">PDZ domain-containing protein</fullName>
    </recommendedName>
</protein>
<comment type="caution">
    <text evidence="3">The sequence shown here is derived from an EMBL/GenBank/DDBJ whole genome shotgun (WGS) entry which is preliminary data.</text>
</comment>